<evidence type="ECO:0000256" key="2">
    <source>
        <dbReference type="ARBA" id="ARBA00004496"/>
    </source>
</evidence>
<feature type="compositionally biased region" description="Basic residues" evidence="6">
    <location>
        <begin position="14"/>
        <end position="28"/>
    </location>
</feature>
<dbReference type="InterPro" id="IPR032368">
    <property type="entry name" value="RPN13_DEUBAD"/>
</dbReference>
<dbReference type="VEuPathDB" id="FungiDB:TERG_07943"/>
<evidence type="ECO:0000256" key="5">
    <source>
        <dbReference type="ARBA" id="ARBA00023242"/>
    </source>
</evidence>
<proteinExistence type="predicted"/>
<evidence type="ECO:0000256" key="4">
    <source>
        <dbReference type="ARBA" id="ARBA00022942"/>
    </source>
</evidence>
<evidence type="ECO:0000313" key="9">
    <source>
        <dbReference type="Proteomes" id="UP000243015"/>
    </source>
</evidence>
<gene>
    <name evidence="8" type="ORF">A7C99_1528</name>
</gene>
<feature type="compositionally biased region" description="Gly residues" evidence="6">
    <location>
        <begin position="219"/>
        <end position="229"/>
    </location>
</feature>
<keyword evidence="4" id="KW-0647">Proteasome</keyword>
<evidence type="ECO:0000259" key="7">
    <source>
        <dbReference type="PROSITE" id="PS51917"/>
    </source>
</evidence>
<keyword evidence="3" id="KW-0963">Cytoplasm</keyword>
<dbReference type="Gene3D" id="2.30.29.70">
    <property type="entry name" value="Proteasomal ubiquitin receptor Rpn13/ADRM1"/>
    <property type="match status" value="1"/>
</dbReference>
<sequence>MIKRTNDKDETGGKRKTKTKKKKKKQTRRRDDEADMSIAPIITFKGGICELDTSVTPNAVKARPTPGYIYLYSEDDLVHFCWRPRSAPIDQPELDLVMVPSDGTFTPYKPTSAQRPSNPERPTNGRIYVLKFASSSQRHLFWLQSRSQHEQGNPAWFSARDLKLGQIVNTLLQGEDIDVQDAIDSLPRGDDGNDGGDDDETMEDVEGTDHSPERRRHGGSGGAGPGATGGDIREEGQESREGGADGGRAAAGSDPSSVVQNFLRSLQGNNSQQETTESRYTTLADLLSTPSTLPFLESADESTLNQLLSSLPESLQLLSKQNSNAPVERISVDKKRNALRKVLRSPQFAQSLGSLTMAIRDGGLPSISDALKIPVQNGGFMRRGGVPLGGGEAVKAFVEGVRQQVEDNQKGDKTTPCPIREGQMILQATLIVVSILGKTRSGLDVNFECCRAEGDSSLENTQLTVSLTSRPFTLISHQLLQHSPTLRVQDWQSAYFVSPTTWTTRGPFTRQIFDRALLLTRRTR</sequence>
<dbReference type="PANTHER" id="PTHR12225:SF0">
    <property type="entry name" value="PROTEASOMAL UBIQUITIN RECEPTOR ADRM1"/>
    <property type="match status" value="1"/>
</dbReference>
<accession>A0A178F689</accession>
<reference evidence="8 9" key="1">
    <citation type="submission" date="2016-05" db="EMBL/GenBank/DDBJ databases">
        <title>Genome sequencing of Trichophyton rubrum CMCC(F)T1i isolated from hair.</title>
        <authorList>
            <person name="Zhan P."/>
            <person name="Tao Y."/>
            <person name="Liu W."/>
        </authorList>
    </citation>
    <scope>NUCLEOTIDE SEQUENCE [LARGE SCALE GENOMIC DNA]</scope>
    <source>
        <strain evidence="9">CMCC(F)T1i</strain>
    </source>
</reference>
<feature type="compositionally biased region" description="Basic and acidic residues" evidence="6">
    <location>
        <begin position="231"/>
        <end position="243"/>
    </location>
</feature>
<feature type="compositionally biased region" description="Acidic residues" evidence="6">
    <location>
        <begin position="192"/>
        <end position="206"/>
    </location>
</feature>
<dbReference type="GO" id="GO:0005737">
    <property type="term" value="C:cytoplasm"/>
    <property type="evidence" value="ECO:0007669"/>
    <property type="project" value="UniProtKB-SubCell"/>
</dbReference>
<feature type="domain" description="Pru" evidence="7">
    <location>
        <begin position="36"/>
        <end position="175"/>
    </location>
</feature>
<evidence type="ECO:0000256" key="1">
    <source>
        <dbReference type="ARBA" id="ARBA00004123"/>
    </source>
</evidence>
<dbReference type="AlphaFoldDB" id="A0A178F689"/>
<dbReference type="Pfam" id="PF04683">
    <property type="entry name" value="Rpn13_ADRM1_Pru"/>
    <property type="match status" value="1"/>
</dbReference>
<evidence type="ECO:0000256" key="6">
    <source>
        <dbReference type="SAM" id="MobiDB-lite"/>
    </source>
</evidence>
<organism evidence="8 9">
    <name type="scientific">Trichophyton rubrum</name>
    <name type="common">Athlete's foot fungus</name>
    <name type="synonym">Epidermophyton rubrum</name>
    <dbReference type="NCBI Taxonomy" id="5551"/>
    <lineage>
        <taxon>Eukaryota</taxon>
        <taxon>Fungi</taxon>
        <taxon>Dikarya</taxon>
        <taxon>Ascomycota</taxon>
        <taxon>Pezizomycotina</taxon>
        <taxon>Eurotiomycetes</taxon>
        <taxon>Eurotiomycetidae</taxon>
        <taxon>Onygenales</taxon>
        <taxon>Arthrodermataceae</taxon>
        <taxon>Trichophyton</taxon>
    </lineage>
</organism>
<feature type="region of interest" description="Disordered" evidence="6">
    <location>
        <begin position="181"/>
        <end position="256"/>
    </location>
</feature>
<dbReference type="InterPro" id="IPR044868">
    <property type="entry name" value="Rpn13/ADRM1_Pru"/>
</dbReference>
<keyword evidence="5" id="KW-0539">Nucleus</keyword>
<dbReference type="PANTHER" id="PTHR12225">
    <property type="entry name" value="ADHESION REGULATING MOLECULE 1 110 KDA CELL MEMBRANE GLYCOPROTEIN"/>
    <property type="match status" value="1"/>
</dbReference>
<feature type="region of interest" description="Disordered" evidence="6">
    <location>
        <begin position="1"/>
        <end position="34"/>
    </location>
</feature>
<dbReference type="EMBL" id="LHPM01000011">
    <property type="protein sequence ID" value="OAL67113.1"/>
    <property type="molecule type" value="Genomic_DNA"/>
</dbReference>
<dbReference type="InterPro" id="IPR006773">
    <property type="entry name" value="Rpn13/ADRM1"/>
</dbReference>
<dbReference type="GO" id="GO:0005634">
    <property type="term" value="C:nucleus"/>
    <property type="evidence" value="ECO:0007669"/>
    <property type="project" value="UniProtKB-SubCell"/>
</dbReference>
<dbReference type="GO" id="GO:0070628">
    <property type="term" value="F:proteasome binding"/>
    <property type="evidence" value="ECO:0007669"/>
    <property type="project" value="TreeGrafter"/>
</dbReference>
<protein>
    <recommendedName>
        <fullName evidence="7">Pru domain-containing protein</fullName>
    </recommendedName>
</protein>
<dbReference type="GO" id="GO:0008541">
    <property type="term" value="C:proteasome regulatory particle, lid subcomplex"/>
    <property type="evidence" value="ECO:0007669"/>
    <property type="project" value="TreeGrafter"/>
</dbReference>
<dbReference type="Pfam" id="PF16550">
    <property type="entry name" value="RPN13_C"/>
    <property type="match status" value="1"/>
</dbReference>
<evidence type="ECO:0000256" key="3">
    <source>
        <dbReference type="ARBA" id="ARBA00022490"/>
    </source>
</evidence>
<dbReference type="PROSITE" id="PS51917">
    <property type="entry name" value="PRU"/>
    <property type="match status" value="1"/>
</dbReference>
<dbReference type="Proteomes" id="UP000243015">
    <property type="component" value="Unassembled WGS sequence"/>
</dbReference>
<dbReference type="InterPro" id="IPR038108">
    <property type="entry name" value="RPN13_DEUBAD_sf"/>
</dbReference>
<dbReference type="GO" id="GO:0061133">
    <property type="term" value="F:endopeptidase activator activity"/>
    <property type="evidence" value="ECO:0007669"/>
    <property type="project" value="TreeGrafter"/>
</dbReference>
<evidence type="ECO:0000313" key="8">
    <source>
        <dbReference type="EMBL" id="OAL67113.1"/>
    </source>
</evidence>
<dbReference type="InterPro" id="IPR038633">
    <property type="entry name" value="Rpn13/ADRM1_Pru_sf"/>
</dbReference>
<dbReference type="Gene3D" id="1.10.2020.20">
    <property type="match status" value="1"/>
</dbReference>
<name>A0A178F689_TRIRU</name>
<comment type="subcellular location">
    <subcellularLocation>
        <location evidence="2">Cytoplasm</location>
    </subcellularLocation>
    <subcellularLocation>
        <location evidence="1">Nucleus</location>
    </subcellularLocation>
</comment>
<feature type="compositionally biased region" description="Basic and acidic residues" evidence="6">
    <location>
        <begin position="1"/>
        <end position="13"/>
    </location>
</feature>
<comment type="caution">
    <text evidence="8">The sequence shown here is derived from an EMBL/GenBank/DDBJ whole genome shotgun (WGS) entry which is preliminary data.</text>
</comment>